<protein>
    <submittedName>
        <fullName evidence="1">11281_t:CDS:1</fullName>
    </submittedName>
</protein>
<evidence type="ECO:0000313" key="2">
    <source>
        <dbReference type="Proteomes" id="UP000789860"/>
    </source>
</evidence>
<keyword evidence="2" id="KW-1185">Reference proteome</keyword>
<comment type="caution">
    <text evidence="1">The sequence shown here is derived from an EMBL/GenBank/DDBJ whole genome shotgun (WGS) entry which is preliminary data.</text>
</comment>
<evidence type="ECO:0000313" key="1">
    <source>
        <dbReference type="EMBL" id="CAG8622256.1"/>
    </source>
</evidence>
<proteinExistence type="predicted"/>
<organism evidence="1 2">
    <name type="scientific">Scutellospora calospora</name>
    <dbReference type="NCBI Taxonomy" id="85575"/>
    <lineage>
        <taxon>Eukaryota</taxon>
        <taxon>Fungi</taxon>
        <taxon>Fungi incertae sedis</taxon>
        <taxon>Mucoromycota</taxon>
        <taxon>Glomeromycotina</taxon>
        <taxon>Glomeromycetes</taxon>
        <taxon>Diversisporales</taxon>
        <taxon>Gigasporaceae</taxon>
        <taxon>Scutellospora</taxon>
    </lineage>
</organism>
<reference evidence="1" key="1">
    <citation type="submission" date="2021-06" db="EMBL/GenBank/DDBJ databases">
        <authorList>
            <person name="Kallberg Y."/>
            <person name="Tangrot J."/>
            <person name="Rosling A."/>
        </authorList>
    </citation>
    <scope>NUCLEOTIDE SEQUENCE</scope>
    <source>
        <strain evidence="1">AU212A</strain>
    </source>
</reference>
<accession>A0ACA9MYC3</accession>
<name>A0ACA9MYC3_9GLOM</name>
<sequence>MECSMSLYEEPLLDRDFNMSSCELSDENVIAETSFLNSLDRLTVDILHVLCKAEGLPSIGNKKEIAERLAAKTASKLKGKDSVVRNQLDQASECVNYIEDRSKAEVHRKEAGNNVEQVESNYDEGSNKRFHEPLSVFLNQNEDNRLGEERRYLILEKFLEKSLQAILAKALVEMKQSLYVIGNKVEENKFWPESWDIAAALDNSISEDSIEAALREKLIV</sequence>
<feature type="non-terminal residue" evidence="1">
    <location>
        <position position="220"/>
    </location>
</feature>
<dbReference type="Proteomes" id="UP000789860">
    <property type="component" value="Unassembled WGS sequence"/>
</dbReference>
<dbReference type="EMBL" id="CAJVPM010017917">
    <property type="protein sequence ID" value="CAG8622256.1"/>
    <property type="molecule type" value="Genomic_DNA"/>
</dbReference>
<gene>
    <name evidence="1" type="ORF">SCALOS_LOCUS7686</name>
</gene>